<comment type="caution">
    <text evidence="1">The sequence shown here is derived from an EMBL/GenBank/DDBJ whole genome shotgun (WGS) entry which is preliminary data.</text>
</comment>
<dbReference type="EMBL" id="JAAAID010001467">
    <property type="protein sequence ID" value="KAG0009898.1"/>
    <property type="molecule type" value="Genomic_DNA"/>
</dbReference>
<reference evidence="1" key="1">
    <citation type="journal article" date="2020" name="Fungal Divers.">
        <title>Resolving the Mortierellaceae phylogeny through synthesis of multi-gene phylogenetics and phylogenomics.</title>
        <authorList>
            <person name="Vandepol N."/>
            <person name="Liber J."/>
            <person name="Desiro A."/>
            <person name="Na H."/>
            <person name="Kennedy M."/>
            <person name="Barry K."/>
            <person name="Grigoriev I.V."/>
            <person name="Miller A.N."/>
            <person name="O'Donnell K."/>
            <person name="Stajich J.E."/>
            <person name="Bonito G."/>
        </authorList>
    </citation>
    <scope>NUCLEOTIDE SEQUENCE</scope>
    <source>
        <strain evidence="1">NRRL 2769</strain>
    </source>
</reference>
<feature type="non-terminal residue" evidence="1">
    <location>
        <position position="276"/>
    </location>
</feature>
<accession>A0A9P6SXZ6</accession>
<dbReference type="AlphaFoldDB" id="A0A9P6SXZ6"/>
<name>A0A9P6SXZ6_9FUNG</name>
<dbReference type="Gene3D" id="2.60.120.620">
    <property type="entry name" value="q2cbj1_9rhob like domain"/>
    <property type="match status" value="1"/>
</dbReference>
<evidence type="ECO:0000313" key="2">
    <source>
        <dbReference type="Proteomes" id="UP000703661"/>
    </source>
</evidence>
<dbReference type="PANTHER" id="PTHR33099:SF14">
    <property type="entry name" value="PROLYL 4-HYDROXYLASE ALPHA SUBUNIT FE(2+) 2OG DIOXYGENASE DOMAIN-CONTAINING PROTEIN"/>
    <property type="match status" value="1"/>
</dbReference>
<sequence length="276" mass="30917">MAKTVGLCSLYGENELSEGIAVLFGAKSLQFPVDADDVSKVSELVEACVPSGFGMNERTVVDPSYRNCKEMKPKSFTISNNYHEILPRIVAQVANALDSPKPIYASLNKICVYEMHGLFKEHVDIPKSNIFASLVVCLPTGYEGGKLIVEQDAYDLSSSTSIKWCAFYSDCKHRIEEVTKGFQVTLTYDLLYLDVPEPTPYRDALYKTLEKSLMKLYAKHDIDPALAADEEPKFVIGIPLTSKYPSLNRRHVRTSDENHPILKGMDLKMLTILHDL</sequence>
<protein>
    <recommendedName>
        <fullName evidence="3">Prolyl 4-hydroxylase alpha subunit Fe(2+) 2OG dioxygenase domain-containing protein</fullName>
    </recommendedName>
</protein>
<proteinExistence type="predicted"/>
<dbReference type="PANTHER" id="PTHR33099">
    <property type="entry name" value="FE2OG DIOXYGENASE DOMAIN-CONTAINING PROTEIN"/>
    <property type="match status" value="1"/>
</dbReference>
<dbReference type="Proteomes" id="UP000703661">
    <property type="component" value="Unassembled WGS sequence"/>
</dbReference>
<organism evidence="1 2">
    <name type="scientific">Entomortierella chlamydospora</name>
    <dbReference type="NCBI Taxonomy" id="101097"/>
    <lineage>
        <taxon>Eukaryota</taxon>
        <taxon>Fungi</taxon>
        <taxon>Fungi incertae sedis</taxon>
        <taxon>Mucoromycota</taxon>
        <taxon>Mortierellomycotina</taxon>
        <taxon>Mortierellomycetes</taxon>
        <taxon>Mortierellales</taxon>
        <taxon>Mortierellaceae</taxon>
        <taxon>Entomortierella</taxon>
    </lineage>
</organism>
<gene>
    <name evidence="1" type="ORF">BGZ80_001954</name>
</gene>
<keyword evidence="2" id="KW-1185">Reference proteome</keyword>
<evidence type="ECO:0000313" key="1">
    <source>
        <dbReference type="EMBL" id="KAG0009898.1"/>
    </source>
</evidence>
<evidence type="ECO:0008006" key="3">
    <source>
        <dbReference type="Google" id="ProtNLM"/>
    </source>
</evidence>